<evidence type="ECO:0000313" key="3">
    <source>
        <dbReference type="Proteomes" id="UP000267841"/>
    </source>
</evidence>
<dbReference type="InterPro" id="IPR006037">
    <property type="entry name" value="RCK_C"/>
</dbReference>
<dbReference type="GO" id="GO:0008324">
    <property type="term" value="F:monoatomic cation transmembrane transporter activity"/>
    <property type="evidence" value="ECO:0007669"/>
    <property type="project" value="InterPro"/>
</dbReference>
<comment type="caution">
    <text evidence="2">The sequence shown here is derived from an EMBL/GenBank/DDBJ whole genome shotgun (WGS) entry which is preliminary data.</text>
</comment>
<dbReference type="AlphaFoldDB" id="A0A497XPM6"/>
<dbReference type="GO" id="GO:0006813">
    <property type="term" value="P:potassium ion transport"/>
    <property type="evidence" value="ECO:0007669"/>
    <property type="project" value="InterPro"/>
</dbReference>
<dbReference type="InterPro" id="IPR050144">
    <property type="entry name" value="AAE_transporter"/>
</dbReference>
<name>A0A497XPM6_9AQUI</name>
<protein>
    <recommendedName>
        <fullName evidence="1">RCK C-terminal domain-containing protein</fullName>
    </recommendedName>
</protein>
<dbReference type="Proteomes" id="UP000267841">
    <property type="component" value="Unassembled WGS sequence"/>
</dbReference>
<proteinExistence type="predicted"/>
<gene>
    <name evidence="2" type="ORF">BCF55_0364</name>
</gene>
<dbReference type="InterPro" id="IPR003148">
    <property type="entry name" value="RCK_N"/>
</dbReference>
<keyword evidence="3" id="KW-1185">Reference proteome</keyword>
<dbReference type="PROSITE" id="PS51202">
    <property type="entry name" value="RCK_C"/>
    <property type="match status" value="1"/>
</dbReference>
<dbReference type="SUPFAM" id="SSF116726">
    <property type="entry name" value="TrkA C-terminal domain-like"/>
    <property type="match status" value="1"/>
</dbReference>
<evidence type="ECO:0000313" key="2">
    <source>
        <dbReference type="EMBL" id="RLJ70100.1"/>
    </source>
</evidence>
<dbReference type="PANTHER" id="PTHR30445:SF3">
    <property type="entry name" value="TRANSPORT PROTEIN YIDE-RELATED"/>
    <property type="match status" value="1"/>
</dbReference>
<dbReference type="Pfam" id="PF02080">
    <property type="entry name" value="TrkA_C"/>
    <property type="match status" value="1"/>
</dbReference>
<dbReference type="InterPro" id="IPR036721">
    <property type="entry name" value="RCK_C_sf"/>
</dbReference>
<dbReference type="Gene3D" id="3.40.50.12370">
    <property type="match status" value="1"/>
</dbReference>
<dbReference type="EMBL" id="RCCJ01000001">
    <property type="protein sequence ID" value="RLJ70100.1"/>
    <property type="molecule type" value="Genomic_DNA"/>
</dbReference>
<dbReference type="OrthoDB" id="9775180at2"/>
<dbReference type="SUPFAM" id="SSF52402">
    <property type="entry name" value="Adenine nucleotide alpha hydrolases-like"/>
    <property type="match status" value="1"/>
</dbReference>
<dbReference type="Gene3D" id="3.30.70.1450">
    <property type="entry name" value="Regulator of K+ conductance, C-terminal domain"/>
    <property type="match status" value="1"/>
</dbReference>
<organism evidence="2 3">
    <name type="scientific">Hydrogenivirga caldilitoris</name>
    <dbReference type="NCBI Taxonomy" id="246264"/>
    <lineage>
        <taxon>Bacteria</taxon>
        <taxon>Pseudomonadati</taxon>
        <taxon>Aquificota</taxon>
        <taxon>Aquificia</taxon>
        <taxon>Aquificales</taxon>
        <taxon>Aquificaceae</taxon>
        <taxon>Hydrogenivirga</taxon>
    </lineage>
</organism>
<sequence>MSIALLGLGRYVEEITEIVSQFSDVIVVEKEGEKLRNFLEKEKGIENLSVVPGSATDLELWKDKINLEELEAVISFLNEEDTLTIARVLRKAFGFKGTFIFVAKERPEGKEFKELKIELVSVPDVLGNILKNLLKGQGVVKYPVGIGLRKGEVAEVLITESSPATYMRLSELRLRNVRVALIYREGSIILPRTDLRVQPNDRLLIVGEPSQIELFINMVTKGVPNFPLKWGVKGIACGVSGEEFDYVKERVKVREWIEEDCSQLKASEEVGLYLLQDERSFFGGSTVDRVFTELRSPSLILRGSHPYENILVSANTDALGFLLPNAVDFARLFGSKVFILFVTSIEKMMTKEEKELLESLKNFVERMRATENVEIKLMRKEGNPVRETLKLLKGNFNLLAVGYTPGRKSGFFSPYTPHVLARKTKLSTLLIPEVYLER</sequence>
<feature type="domain" description="RCK C-terminal" evidence="1">
    <location>
        <begin position="141"/>
        <end position="221"/>
    </location>
</feature>
<dbReference type="RefSeq" id="WP_121009213.1">
    <property type="nucleotide sequence ID" value="NZ_RCCJ01000001.1"/>
</dbReference>
<evidence type="ECO:0000259" key="1">
    <source>
        <dbReference type="PROSITE" id="PS51202"/>
    </source>
</evidence>
<dbReference type="Pfam" id="PF02254">
    <property type="entry name" value="TrkA_N"/>
    <property type="match status" value="1"/>
</dbReference>
<accession>A0A497XPM6</accession>
<reference evidence="2 3" key="1">
    <citation type="submission" date="2018-10" db="EMBL/GenBank/DDBJ databases">
        <title>Genomic Encyclopedia of Archaeal and Bacterial Type Strains, Phase II (KMG-II): from individual species to whole genera.</title>
        <authorList>
            <person name="Goeker M."/>
        </authorList>
    </citation>
    <scope>NUCLEOTIDE SEQUENCE [LARGE SCALE GENOMIC DNA]</scope>
    <source>
        <strain evidence="2 3">DSM 16510</strain>
    </source>
</reference>
<dbReference type="PANTHER" id="PTHR30445">
    <property type="entry name" value="K(+)_H(+) ANTIPORTER SUBUNIT KHTT"/>
    <property type="match status" value="1"/>
</dbReference>
<dbReference type="Gene3D" id="3.40.50.720">
    <property type="entry name" value="NAD(P)-binding Rossmann-like Domain"/>
    <property type="match status" value="1"/>
</dbReference>